<protein>
    <submittedName>
        <fullName evidence="1">Uncharacterized protein</fullName>
    </submittedName>
</protein>
<dbReference type="EMBL" id="AAWS01000055">
    <property type="protein sequence ID" value="EAY25101.1"/>
    <property type="molecule type" value="Genomic_DNA"/>
</dbReference>
<evidence type="ECO:0000313" key="2">
    <source>
        <dbReference type="Proteomes" id="UP000004095"/>
    </source>
</evidence>
<proteinExistence type="predicted"/>
<evidence type="ECO:0000313" key="1">
    <source>
        <dbReference type="EMBL" id="EAY25101.1"/>
    </source>
</evidence>
<gene>
    <name evidence="1" type="ORF">M23134_06089</name>
</gene>
<organism evidence="1 2">
    <name type="scientific">Microscilla marina ATCC 23134</name>
    <dbReference type="NCBI Taxonomy" id="313606"/>
    <lineage>
        <taxon>Bacteria</taxon>
        <taxon>Pseudomonadati</taxon>
        <taxon>Bacteroidota</taxon>
        <taxon>Cytophagia</taxon>
        <taxon>Cytophagales</taxon>
        <taxon>Microscillaceae</taxon>
        <taxon>Microscilla</taxon>
    </lineage>
</organism>
<dbReference type="Proteomes" id="UP000004095">
    <property type="component" value="Unassembled WGS sequence"/>
</dbReference>
<name>A1ZX21_MICM2</name>
<comment type="caution">
    <text evidence="1">The sequence shown here is derived from an EMBL/GenBank/DDBJ whole genome shotgun (WGS) entry which is preliminary data.</text>
</comment>
<dbReference type="OrthoDB" id="9762853at2"/>
<reference evidence="1 2" key="1">
    <citation type="submission" date="2007-01" db="EMBL/GenBank/DDBJ databases">
        <authorList>
            <person name="Haygood M."/>
            <person name="Podell S."/>
            <person name="Anderson C."/>
            <person name="Hopkinson B."/>
            <person name="Roe K."/>
            <person name="Barbeau K."/>
            <person name="Gaasterland T."/>
            <person name="Ferriera S."/>
            <person name="Johnson J."/>
            <person name="Kravitz S."/>
            <person name="Beeson K."/>
            <person name="Sutton G."/>
            <person name="Rogers Y.-H."/>
            <person name="Friedman R."/>
            <person name="Frazier M."/>
            <person name="Venter J.C."/>
        </authorList>
    </citation>
    <scope>NUCLEOTIDE SEQUENCE [LARGE SCALE GENOMIC DNA]</scope>
    <source>
        <strain evidence="1 2">ATCC 23134</strain>
    </source>
</reference>
<accession>A1ZX21</accession>
<dbReference type="AlphaFoldDB" id="A1ZX21"/>
<sequence length="1251" mass="142831">MDTIQNGRYSTSQDSRLFDGLDFDYIKLDERSLEDLLLFVSSFSKLVNFYGTNNRIDGDWSDFLNDEIIVLASIKQVDPIRAENRFRKLLDKANYFKRKDKKLQYLRLCFEEIHYLASLFEHWLMELKSVEHFANIQVNVRDDIFNAISTKLAPALQKLKAYDFLAGHEDALDTKIGLDYSSFSFYWELDKEETHSIDSVFAGASIKEKVQSLSYKLDGVFQAFYETLIYFKKKADDYIAQSFANDTHYPEIALLISFLKLYGVAQDNLNSLSKKYVDFYYRTVLRQAPKSPIHDNVYLTFDIADNALFSNIETGEKLIAGEYESGESILYEVDLPMQVNRAKVHTLKNIFIDKRFLNIRGIPKKLITNILSSDIPRNEVIPSAETLIQKNYPTFGESQMYKSVYEKTMQDAEVGFVIASPSFLLSEGKREVSITFEFDQESYKNLNQYLADISHTTEDTEEEVFIKSFIDAFLIYITGEEKWHQVSKYVVTRDKENAQLVLRFDLEPSEPAWVHYNPELHVGNFKAELPLVKVVLNSNSYIYGYSLLDALALDQINIETKVSEVKDLLMYNQEGAISPANPFYPFGAQPNRGAYLIVGKSEIFQKPLDDLAVTFEWFNLPEDNGGFHSYYENYAGLDIDNNVFEVKLSILDNGRWYPEEGEKRQMFKLFRTEEEGVHPNEPQPQGKLAEETSIDYIDISKIKLPPNYKDINDDLDYDNTTSRGFIRLELTNPPEAFGHKVYPAIVSDIAMQNASGGIVGNIKKGIAQSKPLQMPNIPMAPQVRKLTLSYSSSSAITLHERSQKNEDNSRGQFYHIYPFGDKLVYPDSSKQITPLLPEFNFEGSLLVGFTNLNPPQTVSLMFDMAEGFTISSEEDPPVIEWSYLVNDEWQVLSPSKILKDETNGFINTGIILIELPYGIQKGNTILDGNLFWLKVSVIKNIETVSRVQNISTQVTTAKLIPNEDMGSHLQKPLPAFTIDRPYGSINGIQDIIQPLESFGGQPTEKEEKFYTRISERLNHKQRAITAWDYERLILEKFPAVYKATCLPNMSSKNLDAPGSVLLVVVPETKGSKSLEPKASSDLLYDIKAYLQKFISPFTQLEIRNPAYERLKIICEIKLAEGYNYGFYIQKLNEELNKYLIGGLMANQGTVELGGKINISDVLSFMRTLPYVDFITKFSMIQVAQDFLGKFVLLDTARAGDEQSFLKATKPWSVLIPSEDHQITILNERVEFKPSQAGIDDLELGSDFIIQE</sequence>
<keyword evidence="2" id="KW-1185">Reference proteome</keyword>
<dbReference type="RefSeq" id="WP_002703577.1">
    <property type="nucleotide sequence ID" value="NZ_AAWS01000055.1"/>
</dbReference>
<dbReference type="eggNOG" id="COG3299">
    <property type="taxonomic scope" value="Bacteria"/>
</dbReference>